<sequence length="121" mass="14350">MESWANRKFEGKKVDDEDTNLLDGDVLMNMKPKQSIQLMDLENDYFIVKFQLDEYYWKVLSERSWVIFGQYLTIQLWSASLSTCQPYPLSVGSRKIRENGHYSGFEQTSNLKDKDRRHNSK</sequence>
<evidence type="ECO:0000313" key="4">
    <source>
        <dbReference type="Proteomes" id="UP000593561"/>
    </source>
</evidence>
<reference evidence="3 4" key="1">
    <citation type="journal article" date="2019" name="Genome Biol. Evol.">
        <title>Insights into the evolution of the New World diploid cottons (Gossypium, subgenus Houzingenia) based on genome sequencing.</title>
        <authorList>
            <person name="Grover C.E."/>
            <person name="Arick M.A. 2nd"/>
            <person name="Thrash A."/>
            <person name="Conover J.L."/>
            <person name="Sanders W.S."/>
            <person name="Peterson D.G."/>
            <person name="Frelichowski J.E."/>
            <person name="Scheffler J.A."/>
            <person name="Scheffler B.E."/>
            <person name="Wendel J.F."/>
        </authorList>
    </citation>
    <scope>NUCLEOTIDE SEQUENCE [LARGE SCALE GENOMIC DNA]</scope>
    <source>
        <strain evidence="3">27</strain>
        <tissue evidence="3">Leaf</tissue>
    </source>
</reference>
<comment type="caution">
    <text evidence="3">The sequence shown here is derived from an EMBL/GenBank/DDBJ whole genome shotgun (WGS) entry which is preliminary data.</text>
</comment>
<feature type="compositionally biased region" description="Basic and acidic residues" evidence="1">
    <location>
        <begin position="111"/>
        <end position="121"/>
    </location>
</feature>
<gene>
    <name evidence="3" type="ORF">Godav_023427</name>
</gene>
<feature type="domain" description="DUF4283" evidence="2">
    <location>
        <begin position="29"/>
        <end position="80"/>
    </location>
</feature>
<accession>A0A7J8SRP2</accession>
<dbReference type="AlphaFoldDB" id="A0A7J8SRP2"/>
<dbReference type="InterPro" id="IPR025558">
    <property type="entry name" value="DUF4283"/>
</dbReference>
<keyword evidence="4" id="KW-1185">Reference proteome</keyword>
<dbReference type="Pfam" id="PF14111">
    <property type="entry name" value="DUF4283"/>
    <property type="match status" value="1"/>
</dbReference>
<protein>
    <recommendedName>
        <fullName evidence="2">DUF4283 domain-containing protein</fullName>
    </recommendedName>
</protein>
<evidence type="ECO:0000256" key="1">
    <source>
        <dbReference type="SAM" id="MobiDB-lite"/>
    </source>
</evidence>
<feature type="region of interest" description="Disordered" evidence="1">
    <location>
        <begin position="102"/>
        <end position="121"/>
    </location>
</feature>
<feature type="non-terminal residue" evidence="3">
    <location>
        <position position="1"/>
    </location>
</feature>
<name>A0A7J8SRP2_GOSDV</name>
<proteinExistence type="predicted"/>
<organism evidence="3 4">
    <name type="scientific">Gossypium davidsonii</name>
    <name type="common">Davidson's cotton</name>
    <name type="synonym">Gossypium klotzschianum subsp. davidsonii</name>
    <dbReference type="NCBI Taxonomy" id="34287"/>
    <lineage>
        <taxon>Eukaryota</taxon>
        <taxon>Viridiplantae</taxon>
        <taxon>Streptophyta</taxon>
        <taxon>Embryophyta</taxon>
        <taxon>Tracheophyta</taxon>
        <taxon>Spermatophyta</taxon>
        <taxon>Magnoliopsida</taxon>
        <taxon>eudicotyledons</taxon>
        <taxon>Gunneridae</taxon>
        <taxon>Pentapetalae</taxon>
        <taxon>rosids</taxon>
        <taxon>malvids</taxon>
        <taxon>Malvales</taxon>
        <taxon>Malvaceae</taxon>
        <taxon>Malvoideae</taxon>
        <taxon>Gossypium</taxon>
    </lineage>
</organism>
<dbReference type="Proteomes" id="UP000593561">
    <property type="component" value="Unassembled WGS sequence"/>
</dbReference>
<evidence type="ECO:0000259" key="2">
    <source>
        <dbReference type="Pfam" id="PF14111"/>
    </source>
</evidence>
<evidence type="ECO:0000313" key="3">
    <source>
        <dbReference type="EMBL" id="MBA0628767.1"/>
    </source>
</evidence>
<dbReference type="EMBL" id="JABFAC010000011">
    <property type="protein sequence ID" value="MBA0628767.1"/>
    <property type="molecule type" value="Genomic_DNA"/>
</dbReference>